<sequence>MQLEEILSELENNTGKFPRLALERAIEEQLAITPILLTTLENFSNNPSELLDKNDYILHIYALYLLAQFREPLVYPLIVKSFSAPGDISMDVTGDIVTEDLGRIFASVSHGNIEPLKQLISNQQINEYVRSAALEALLVLVAEEVISREKVIEYYAELFSNRGGKEYDYTWTKLVINSMELCASELKSEIDNAFEENLVEEFFIGQEDVNDCFELGTEVALNKLRQNRRYSFIEDVISEMEGWACFQPEKLQKLDNRLISPEGFTLSTPKKSKNQAKNKKKMQAQSRRKNRSSKK</sequence>
<evidence type="ECO:0000313" key="2">
    <source>
        <dbReference type="EMBL" id="RCJ28800.1"/>
    </source>
</evidence>
<dbReference type="Pfam" id="PF06685">
    <property type="entry name" value="DUF1186"/>
    <property type="match status" value="1"/>
</dbReference>
<protein>
    <recommendedName>
        <fullName evidence="4">DUF1186 domain-containing protein</fullName>
    </recommendedName>
</protein>
<comment type="caution">
    <text evidence="2">The sequence shown here is derived from an EMBL/GenBank/DDBJ whole genome shotgun (WGS) entry which is preliminary data.</text>
</comment>
<evidence type="ECO:0000313" key="3">
    <source>
        <dbReference type="Proteomes" id="UP000252085"/>
    </source>
</evidence>
<dbReference type="EMBL" id="LXQE01000202">
    <property type="protein sequence ID" value="RCJ28800.1"/>
    <property type="molecule type" value="Genomic_DNA"/>
</dbReference>
<name>A0A367QYQ1_NOSPU</name>
<reference evidence="2 3" key="1">
    <citation type="submission" date="2016-04" db="EMBL/GenBank/DDBJ databases">
        <authorList>
            <person name="Evans L.H."/>
            <person name="Alamgir A."/>
            <person name="Owens N."/>
            <person name="Weber N.D."/>
            <person name="Virtaneva K."/>
            <person name="Barbian K."/>
            <person name="Babar A."/>
            <person name="Rosenke K."/>
        </authorList>
    </citation>
    <scope>NUCLEOTIDE SEQUENCE [LARGE SCALE GENOMIC DNA]</scope>
    <source>
        <strain evidence="2">NIES-2108</strain>
    </source>
</reference>
<feature type="region of interest" description="Disordered" evidence="1">
    <location>
        <begin position="262"/>
        <end position="295"/>
    </location>
</feature>
<evidence type="ECO:0008006" key="4">
    <source>
        <dbReference type="Google" id="ProtNLM"/>
    </source>
</evidence>
<feature type="compositionally biased region" description="Basic residues" evidence="1">
    <location>
        <begin position="270"/>
        <end position="295"/>
    </location>
</feature>
<accession>A0A367QYQ1</accession>
<dbReference type="AlphaFoldDB" id="A0A367QYQ1"/>
<proteinExistence type="predicted"/>
<gene>
    <name evidence="2" type="ORF">A6769_36115</name>
</gene>
<organism evidence="2 3">
    <name type="scientific">Nostoc punctiforme NIES-2108</name>
    <dbReference type="NCBI Taxonomy" id="1356359"/>
    <lineage>
        <taxon>Bacteria</taxon>
        <taxon>Bacillati</taxon>
        <taxon>Cyanobacteriota</taxon>
        <taxon>Cyanophyceae</taxon>
        <taxon>Nostocales</taxon>
        <taxon>Nostocaceae</taxon>
        <taxon>Nostoc</taxon>
    </lineage>
</organism>
<dbReference type="InterPro" id="IPR010602">
    <property type="entry name" value="DUF1186"/>
</dbReference>
<dbReference type="Proteomes" id="UP000252085">
    <property type="component" value="Unassembled WGS sequence"/>
</dbReference>
<evidence type="ECO:0000256" key="1">
    <source>
        <dbReference type="SAM" id="MobiDB-lite"/>
    </source>
</evidence>